<dbReference type="RefSeq" id="WP_379915617.1">
    <property type="nucleotide sequence ID" value="NZ_JBHUDD010000057.1"/>
</dbReference>
<reference evidence="2" key="1">
    <citation type="journal article" date="2019" name="Int. J. Syst. Evol. Microbiol.">
        <title>The Global Catalogue of Microorganisms (GCM) 10K type strain sequencing project: providing services to taxonomists for standard genome sequencing and annotation.</title>
        <authorList>
            <consortium name="The Broad Institute Genomics Platform"/>
            <consortium name="The Broad Institute Genome Sequencing Center for Infectious Disease"/>
            <person name="Wu L."/>
            <person name="Ma J."/>
        </authorList>
    </citation>
    <scope>NUCLEOTIDE SEQUENCE [LARGE SCALE GENOMIC DNA]</scope>
    <source>
        <strain evidence="2">CGMCC 1.12477</strain>
    </source>
</reference>
<accession>A0ABW4EH20</accession>
<comment type="caution">
    <text evidence="1">The sequence shown here is derived from an EMBL/GenBank/DDBJ whole genome shotgun (WGS) entry which is preliminary data.</text>
</comment>
<sequence>MPAAPAMLEILRTIEITVEPEGLGALLECDRLVPANDDEGWPEERHLLGECVLLEGARAVGFGRVIWDAHTDDLPRVTDLAFAPGFRQAFFIDTLEQELIAEYAAEAEGGEVVRGHDGRLIDITRAARNEGRHMAAHGQRRPRA</sequence>
<name>A0ABW4EH20_9RHOB</name>
<evidence type="ECO:0000313" key="2">
    <source>
        <dbReference type="Proteomes" id="UP001597186"/>
    </source>
</evidence>
<dbReference type="Proteomes" id="UP001597186">
    <property type="component" value="Unassembled WGS sequence"/>
</dbReference>
<gene>
    <name evidence="1" type="ORF">ACFTOW_11110</name>
</gene>
<dbReference type="EMBL" id="JBHUDD010000057">
    <property type="protein sequence ID" value="MFD1509951.1"/>
    <property type="molecule type" value="Genomic_DNA"/>
</dbReference>
<organism evidence="1 2">
    <name type="scientific">Lacimonas salitolerans</name>
    <dbReference type="NCBI Taxonomy" id="1323750"/>
    <lineage>
        <taxon>Bacteria</taxon>
        <taxon>Pseudomonadati</taxon>
        <taxon>Pseudomonadota</taxon>
        <taxon>Alphaproteobacteria</taxon>
        <taxon>Rhodobacterales</taxon>
        <taxon>Paracoccaceae</taxon>
        <taxon>Lacimonas</taxon>
    </lineage>
</organism>
<protein>
    <submittedName>
        <fullName evidence="1">Uncharacterized protein</fullName>
    </submittedName>
</protein>
<evidence type="ECO:0000313" key="1">
    <source>
        <dbReference type="EMBL" id="MFD1509951.1"/>
    </source>
</evidence>
<proteinExistence type="predicted"/>
<keyword evidence="2" id="KW-1185">Reference proteome</keyword>